<evidence type="ECO:0000256" key="2">
    <source>
        <dbReference type="ARBA" id="ARBA00022516"/>
    </source>
</evidence>
<evidence type="ECO:0000256" key="3">
    <source>
        <dbReference type="ARBA" id="ARBA00022679"/>
    </source>
</evidence>
<comment type="pathway">
    <text evidence="9">Isoprenoid biosynthesis; isopentenyl diphosphate biosynthesis via mevalonate pathway; isopentenyl diphosphate from (R)-mevalonate: step 1/3.</text>
</comment>
<keyword evidence="8" id="KW-0443">Lipid metabolism</keyword>
<dbReference type="Gene3D" id="3.30.230.10">
    <property type="match status" value="1"/>
</dbReference>
<reference evidence="13 14" key="1">
    <citation type="submission" date="2014-03" db="EMBL/GenBank/DDBJ databases">
        <title>Genomics of Bifidobacteria.</title>
        <authorList>
            <person name="Ventura M."/>
            <person name="Milani C."/>
            <person name="Lugli G.A."/>
        </authorList>
    </citation>
    <scope>NUCLEOTIDE SEQUENCE [LARGE SCALE GENOMIC DNA]</scope>
    <source>
        <strain evidence="13 14">LMG 21775</strain>
    </source>
</reference>
<evidence type="ECO:0000256" key="6">
    <source>
        <dbReference type="ARBA" id="ARBA00022840"/>
    </source>
</evidence>
<evidence type="ECO:0000256" key="4">
    <source>
        <dbReference type="ARBA" id="ARBA00022741"/>
    </source>
</evidence>
<keyword evidence="5 13" id="KW-0418">Kinase</keyword>
<dbReference type="InterPro" id="IPR013750">
    <property type="entry name" value="GHMP_kinase_C_dom"/>
</dbReference>
<dbReference type="SUPFAM" id="SSF55060">
    <property type="entry name" value="GHMP Kinase, C-terminal domain"/>
    <property type="match status" value="1"/>
</dbReference>
<dbReference type="Gene3D" id="3.30.70.890">
    <property type="entry name" value="GHMP kinase, C-terminal domain"/>
    <property type="match status" value="1"/>
</dbReference>
<evidence type="ECO:0000259" key="11">
    <source>
        <dbReference type="Pfam" id="PF00288"/>
    </source>
</evidence>
<dbReference type="PANTHER" id="PTHR43290:SF2">
    <property type="entry name" value="MEVALONATE KINASE"/>
    <property type="match status" value="1"/>
</dbReference>
<dbReference type="AlphaFoldDB" id="A0A087CI49"/>
<keyword evidence="3" id="KW-0808">Transferase</keyword>
<evidence type="ECO:0000256" key="9">
    <source>
        <dbReference type="ARBA" id="ARBA00029438"/>
    </source>
</evidence>
<dbReference type="OrthoDB" id="9764892at2"/>
<dbReference type="GeneID" id="98299948"/>
<dbReference type="InterPro" id="IPR006205">
    <property type="entry name" value="Mev_gal_kin"/>
</dbReference>
<keyword evidence="7" id="KW-0460">Magnesium</keyword>
<dbReference type="eggNOG" id="COG1577">
    <property type="taxonomic scope" value="Bacteria"/>
</dbReference>
<dbReference type="InterPro" id="IPR014721">
    <property type="entry name" value="Ribsml_uS5_D2-typ_fold_subgr"/>
</dbReference>
<keyword evidence="6" id="KW-0067">ATP-binding</keyword>
<dbReference type="UniPathway" id="UPA00057">
    <property type="reaction ID" value="UER00098"/>
</dbReference>
<evidence type="ECO:0000256" key="1">
    <source>
        <dbReference type="ARBA" id="ARBA00022490"/>
    </source>
</evidence>
<dbReference type="SUPFAM" id="SSF54211">
    <property type="entry name" value="Ribosomal protein S5 domain 2-like"/>
    <property type="match status" value="1"/>
</dbReference>
<dbReference type="InterPro" id="IPR020568">
    <property type="entry name" value="Ribosomal_Su5_D2-typ_SF"/>
</dbReference>
<accession>A0A087CI49</accession>
<dbReference type="GO" id="GO:0005524">
    <property type="term" value="F:ATP binding"/>
    <property type="evidence" value="ECO:0007669"/>
    <property type="project" value="UniProtKB-KW"/>
</dbReference>
<proteinExistence type="predicted"/>
<evidence type="ECO:0000313" key="13">
    <source>
        <dbReference type="EMBL" id="KFI82949.1"/>
    </source>
</evidence>
<dbReference type="STRING" id="218140.BPSY_0740"/>
<dbReference type="EMBL" id="JGZI01000008">
    <property type="protein sequence ID" value="KFI82949.1"/>
    <property type="molecule type" value="Genomic_DNA"/>
</dbReference>
<dbReference type="InterPro" id="IPR006204">
    <property type="entry name" value="GHMP_kinase_N_dom"/>
</dbReference>
<dbReference type="Proteomes" id="UP000029050">
    <property type="component" value="Unassembled WGS sequence"/>
</dbReference>
<feature type="compositionally biased region" description="Basic and acidic residues" evidence="10">
    <location>
        <begin position="347"/>
        <end position="366"/>
    </location>
</feature>
<dbReference type="NCBIfam" id="TIGR00549">
    <property type="entry name" value="mevalon_kin"/>
    <property type="match status" value="1"/>
</dbReference>
<dbReference type="InterPro" id="IPR036554">
    <property type="entry name" value="GHMP_kinase_C_sf"/>
</dbReference>
<keyword evidence="4" id="KW-0547">Nucleotide-binding</keyword>
<feature type="domain" description="GHMP kinase C-terminal" evidence="12">
    <location>
        <begin position="252"/>
        <end position="331"/>
    </location>
</feature>
<evidence type="ECO:0000256" key="7">
    <source>
        <dbReference type="ARBA" id="ARBA00022842"/>
    </source>
</evidence>
<organism evidence="13 14">
    <name type="scientific">Bifidobacterium psychraerophilum</name>
    <dbReference type="NCBI Taxonomy" id="218140"/>
    <lineage>
        <taxon>Bacteria</taxon>
        <taxon>Bacillati</taxon>
        <taxon>Actinomycetota</taxon>
        <taxon>Actinomycetes</taxon>
        <taxon>Bifidobacteriales</taxon>
        <taxon>Bifidobacteriaceae</taxon>
        <taxon>Bifidobacterium</taxon>
    </lineage>
</organism>
<dbReference type="GO" id="GO:0019287">
    <property type="term" value="P:isopentenyl diphosphate biosynthetic process, mevalonate pathway"/>
    <property type="evidence" value="ECO:0007669"/>
    <property type="project" value="UniProtKB-UniPathway"/>
</dbReference>
<evidence type="ECO:0000256" key="5">
    <source>
        <dbReference type="ARBA" id="ARBA00022777"/>
    </source>
</evidence>
<dbReference type="GO" id="GO:0005829">
    <property type="term" value="C:cytosol"/>
    <property type="evidence" value="ECO:0007669"/>
    <property type="project" value="TreeGrafter"/>
</dbReference>
<feature type="region of interest" description="Disordered" evidence="10">
    <location>
        <begin position="1"/>
        <end position="23"/>
    </location>
</feature>
<keyword evidence="1" id="KW-0963">Cytoplasm</keyword>
<dbReference type="PANTHER" id="PTHR43290">
    <property type="entry name" value="MEVALONATE KINASE"/>
    <property type="match status" value="1"/>
</dbReference>
<keyword evidence="2" id="KW-0444">Lipid biosynthesis</keyword>
<feature type="domain" description="GHMP kinase N-terminal" evidence="11">
    <location>
        <begin position="106"/>
        <end position="186"/>
    </location>
</feature>
<evidence type="ECO:0000313" key="14">
    <source>
        <dbReference type="Proteomes" id="UP000029050"/>
    </source>
</evidence>
<name>A0A087CI49_9BIFI</name>
<evidence type="ECO:0000256" key="8">
    <source>
        <dbReference type="ARBA" id="ARBA00023098"/>
    </source>
</evidence>
<dbReference type="Pfam" id="PF00288">
    <property type="entry name" value="GHMP_kinases_N"/>
    <property type="match status" value="1"/>
</dbReference>
<dbReference type="GO" id="GO:0004496">
    <property type="term" value="F:mevalonate kinase activity"/>
    <property type="evidence" value="ECO:0007669"/>
    <property type="project" value="InterPro"/>
</dbReference>
<dbReference type="Pfam" id="PF08544">
    <property type="entry name" value="GHMP_kinases_C"/>
    <property type="match status" value="1"/>
</dbReference>
<sequence length="366" mass="38518">MGKPLHEQTPQDARTPRSLGAVSTDDVHDLDKVYLSGYGETWAKTILIGDHSAVYGYPAIALPLQSLKMRAWVAPISGHEHMLHALGYDGELRKSGERFAGIRRAVQVAETFVGRSGLSFDIVTEADFPAERGLGSSAAAAGAVIRAVLDAYGKAASPDELFALTNGAEIITHGHPSGLDSVTTCASDPILLDHGAISTVVMNIPAYLVIADSGISGSTRDAVGGVRERYEHEHERTRTILESLGSLGELAVADLAHGDIKGLGAHMNQAQDMLAQLQVSHPTLDSLVDAARSAGAVGAKLTGGGLGGCMIALASSRRQAESIQGRLYDHGAKGVWVHALQTGRSSGNRDEERYASARTRSDESIA</sequence>
<evidence type="ECO:0000256" key="10">
    <source>
        <dbReference type="SAM" id="MobiDB-lite"/>
    </source>
</evidence>
<protein>
    <submittedName>
        <fullName evidence="13">Mevalonate kinase</fullName>
    </submittedName>
</protein>
<comment type="caution">
    <text evidence="13">The sequence shown here is derived from an EMBL/GenBank/DDBJ whole genome shotgun (WGS) entry which is preliminary data.</text>
</comment>
<keyword evidence="14" id="KW-1185">Reference proteome</keyword>
<feature type="region of interest" description="Disordered" evidence="10">
    <location>
        <begin position="343"/>
        <end position="366"/>
    </location>
</feature>
<gene>
    <name evidence="13" type="ORF">BPSY_0740</name>
</gene>
<evidence type="ECO:0000259" key="12">
    <source>
        <dbReference type="Pfam" id="PF08544"/>
    </source>
</evidence>
<dbReference type="RefSeq" id="WP_081884218.1">
    <property type="nucleotide sequence ID" value="NZ_JALCNH010000001.1"/>
</dbReference>
<dbReference type="PRINTS" id="PR00959">
    <property type="entry name" value="MEVGALKINASE"/>
</dbReference>